<evidence type="ECO:0000256" key="9">
    <source>
        <dbReference type="SAM" id="MobiDB-lite"/>
    </source>
</evidence>
<dbReference type="FunFam" id="2.30.33.40:FF:000001">
    <property type="entry name" value="10 kDa chaperonin"/>
    <property type="match status" value="1"/>
</dbReference>
<evidence type="ECO:0000256" key="3">
    <source>
        <dbReference type="ARBA" id="ARBA00023186"/>
    </source>
</evidence>
<dbReference type="GO" id="GO:0005524">
    <property type="term" value="F:ATP binding"/>
    <property type="evidence" value="ECO:0007669"/>
    <property type="project" value="InterPro"/>
</dbReference>
<evidence type="ECO:0000256" key="4">
    <source>
        <dbReference type="ARBA" id="ARBA00029976"/>
    </source>
</evidence>
<dbReference type="PROSITE" id="PS00681">
    <property type="entry name" value="CHAPERONINS_CPN10"/>
    <property type="match status" value="1"/>
</dbReference>
<dbReference type="GO" id="GO:0046872">
    <property type="term" value="F:metal ion binding"/>
    <property type="evidence" value="ECO:0007669"/>
    <property type="project" value="TreeGrafter"/>
</dbReference>
<comment type="similarity">
    <text evidence="1 8">Belongs to the GroES chaperonin family.</text>
</comment>
<dbReference type="SUPFAM" id="SSF50129">
    <property type="entry name" value="GroES-like"/>
    <property type="match status" value="1"/>
</dbReference>
<dbReference type="InterPro" id="IPR011032">
    <property type="entry name" value="GroES-like_sf"/>
</dbReference>
<dbReference type="CDD" id="cd00320">
    <property type="entry name" value="cpn10"/>
    <property type="match status" value="1"/>
</dbReference>
<dbReference type="PANTHER" id="PTHR10772">
    <property type="entry name" value="10 KDA HEAT SHOCK PROTEIN"/>
    <property type="match status" value="1"/>
</dbReference>
<dbReference type="Proteomes" id="UP000038045">
    <property type="component" value="Unplaced"/>
</dbReference>
<reference evidence="11" key="1">
    <citation type="submission" date="2017-02" db="UniProtKB">
        <authorList>
            <consortium name="WormBaseParasite"/>
        </authorList>
    </citation>
    <scope>IDENTIFICATION</scope>
</reference>
<evidence type="ECO:0000256" key="6">
    <source>
        <dbReference type="ARBA" id="ARBA00073031"/>
    </source>
</evidence>
<dbReference type="PRINTS" id="PR00297">
    <property type="entry name" value="CHAPERONIN10"/>
</dbReference>
<dbReference type="STRING" id="131310.A0A0N4ZZB3"/>
<evidence type="ECO:0000256" key="8">
    <source>
        <dbReference type="RuleBase" id="RU003479"/>
    </source>
</evidence>
<dbReference type="InterPro" id="IPR020818">
    <property type="entry name" value="Chaperonin_GroES"/>
</dbReference>
<evidence type="ECO:0000256" key="7">
    <source>
        <dbReference type="ARBA" id="ARBA00079398"/>
    </source>
</evidence>
<dbReference type="GO" id="GO:0044183">
    <property type="term" value="F:protein folding chaperone"/>
    <property type="evidence" value="ECO:0007669"/>
    <property type="project" value="InterPro"/>
</dbReference>
<dbReference type="Pfam" id="PF00166">
    <property type="entry name" value="Cpn10"/>
    <property type="match status" value="1"/>
</dbReference>
<evidence type="ECO:0000256" key="5">
    <source>
        <dbReference type="ARBA" id="ARBA00031971"/>
    </source>
</evidence>
<dbReference type="Gene3D" id="2.30.33.40">
    <property type="entry name" value="GroES chaperonin"/>
    <property type="match status" value="1"/>
</dbReference>
<feature type="region of interest" description="Disordered" evidence="9">
    <location>
        <begin position="51"/>
        <end position="73"/>
    </location>
</feature>
<keyword evidence="3 8" id="KW-0143">Chaperone</keyword>
<organism evidence="10 11">
    <name type="scientific">Parastrongyloides trichosuri</name>
    <name type="common">Possum-specific nematode worm</name>
    <dbReference type="NCBI Taxonomy" id="131310"/>
    <lineage>
        <taxon>Eukaryota</taxon>
        <taxon>Metazoa</taxon>
        <taxon>Ecdysozoa</taxon>
        <taxon>Nematoda</taxon>
        <taxon>Chromadorea</taxon>
        <taxon>Rhabditida</taxon>
        <taxon>Tylenchina</taxon>
        <taxon>Panagrolaimomorpha</taxon>
        <taxon>Strongyloidoidea</taxon>
        <taxon>Strongyloididae</taxon>
        <taxon>Parastrongyloides</taxon>
    </lineage>
</organism>
<dbReference type="GO" id="GO:0051082">
    <property type="term" value="F:unfolded protein binding"/>
    <property type="evidence" value="ECO:0007669"/>
    <property type="project" value="TreeGrafter"/>
</dbReference>
<evidence type="ECO:0000313" key="11">
    <source>
        <dbReference type="WBParaSite" id="PTRK_0001415800.1"/>
    </source>
</evidence>
<protein>
    <recommendedName>
        <fullName evidence="2">10 kDa heat shock protein, mitochondrial</fullName>
    </recommendedName>
    <alternativeName>
        <fullName evidence="4">10 kDa chaperonin</fullName>
    </alternativeName>
    <alternativeName>
        <fullName evidence="6">20 kDa chaperonin, chloroplastic</fullName>
    </alternativeName>
    <alternativeName>
        <fullName evidence="5">Chaperonin 10</fullName>
    </alternativeName>
    <alternativeName>
        <fullName evidence="7">Protein Cpn21</fullName>
    </alternativeName>
</protein>
<feature type="compositionally biased region" description="Basic and acidic residues" evidence="9">
    <location>
        <begin position="61"/>
        <end position="73"/>
    </location>
</feature>
<evidence type="ECO:0000313" key="10">
    <source>
        <dbReference type="Proteomes" id="UP000038045"/>
    </source>
</evidence>
<dbReference type="SMART" id="SM00883">
    <property type="entry name" value="Cpn10"/>
    <property type="match status" value="1"/>
</dbReference>
<evidence type="ECO:0000256" key="2">
    <source>
        <dbReference type="ARBA" id="ARBA00018842"/>
    </source>
</evidence>
<dbReference type="PANTHER" id="PTHR10772:SF63">
    <property type="entry name" value="20 KDA CHAPERONIN, CHLOROPLASTIC"/>
    <property type="match status" value="1"/>
</dbReference>
<dbReference type="GO" id="GO:0051087">
    <property type="term" value="F:protein-folding chaperone binding"/>
    <property type="evidence" value="ECO:0007669"/>
    <property type="project" value="TreeGrafter"/>
</dbReference>
<proteinExistence type="inferred from homology"/>
<dbReference type="WBParaSite" id="PTRK_0001415800.1">
    <property type="protein sequence ID" value="PTRK_0001415800.1"/>
    <property type="gene ID" value="PTRK_0001415800"/>
</dbReference>
<dbReference type="InterPro" id="IPR037124">
    <property type="entry name" value="Chaperonin_GroES_sf"/>
</dbReference>
<accession>A0A0N4ZZB3</accession>
<keyword evidence="10" id="KW-1185">Reference proteome</keyword>
<name>A0A0N4ZZB3_PARTI</name>
<evidence type="ECO:0000256" key="1">
    <source>
        <dbReference type="ARBA" id="ARBA00006975"/>
    </source>
</evidence>
<dbReference type="AlphaFoldDB" id="A0A0N4ZZB3"/>
<dbReference type="InterPro" id="IPR018369">
    <property type="entry name" value="Chaprnonin_Cpn10_CS"/>
</dbReference>
<sequence>MAFRPLGDRVLVKRVEEEEKTKGGIIIPDTAKEKPQEGEVVAVGAGARDEAGSVRQVVGHRSQDRWRRPADHEGIRHPGRAVVRRLLVSGFSRKNI</sequence>